<dbReference type="Proteomes" id="UP001247620">
    <property type="component" value="Unassembled WGS sequence"/>
</dbReference>
<keyword evidence="3" id="KW-1185">Reference proteome</keyword>
<evidence type="ECO:0000256" key="1">
    <source>
        <dbReference type="SAM" id="Phobius"/>
    </source>
</evidence>
<evidence type="ECO:0000313" key="2">
    <source>
        <dbReference type="EMBL" id="MDR6944140.1"/>
    </source>
</evidence>
<keyword evidence="1" id="KW-0812">Transmembrane</keyword>
<keyword evidence="1" id="KW-0472">Membrane</keyword>
<proteinExistence type="predicted"/>
<feature type="transmembrane region" description="Helical" evidence="1">
    <location>
        <begin position="67"/>
        <end position="86"/>
    </location>
</feature>
<keyword evidence="2" id="KW-0503">Monooxygenase</keyword>
<organism evidence="2 3">
    <name type="scientific">Mucilaginibacter pocheonensis</name>
    <dbReference type="NCBI Taxonomy" id="398050"/>
    <lineage>
        <taxon>Bacteria</taxon>
        <taxon>Pseudomonadati</taxon>
        <taxon>Bacteroidota</taxon>
        <taxon>Sphingobacteriia</taxon>
        <taxon>Sphingobacteriales</taxon>
        <taxon>Sphingobacteriaceae</taxon>
        <taxon>Mucilaginibacter</taxon>
    </lineage>
</organism>
<name>A0ABU1TFG6_9SPHI</name>
<keyword evidence="1" id="KW-1133">Transmembrane helix</keyword>
<reference evidence="2 3" key="1">
    <citation type="submission" date="2023-07" db="EMBL/GenBank/DDBJ databases">
        <title>Sorghum-associated microbial communities from plants grown in Nebraska, USA.</title>
        <authorList>
            <person name="Schachtman D."/>
        </authorList>
    </citation>
    <scope>NUCLEOTIDE SEQUENCE [LARGE SCALE GENOMIC DNA]</scope>
    <source>
        <strain evidence="2 3">3262</strain>
    </source>
</reference>
<sequence length="96" mass="10686">MKLETCPTCPVRPDGSFACINNSQNPMKIKMKLVAALKIWVVIYPSILLFNVLFGAALTGLPGYQRMLILTLALVPWMVFVAIPGLERLLRKIKAD</sequence>
<dbReference type="GO" id="GO:0004497">
    <property type="term" value="F:monooxygenase activity"/>
    <property type="evidence" value="ECO:0007669"/>
    <property type="project" value="UniProtKB-KW"/>
</dbReference>
<accession>A0ABU1TFG6</accession>
<dbReference type="EMBL" id="JAVDUU010000004">
    <property type="protein sequence ID" value="MDR6944140.1"/>
    <property type="molecule type" value="Genomic_DNA"/>
</dbReference>
<comment type="caution">
    <text evidence="2">The sequence shown here is derived from an EMBL/GenBank/DDBJ whole genome shotgun (WGS) entry which is preliminary data.</text>
</comment>
<gene>
    <name evidence="2" type="ORF">J2W55_004000</name>
</gene>
<protein>
    <submittedName>
        <fullName evidence="2">Antibiotic biosynthesis monooxygenase (ABM) superfamily enzyme</fullName>
    </submittedName>
</protein>
<keyword evidence="2" id="KW-0560">Oxidoreductase</keyword>
<evidence type="ECO:0000313" key="3">
    <source>
        <dbReference type="Proteomes" id="UP001247620"/>
    </source>
</evidence>
<dbReference type="RefSeq" id="WP_310099664.1">
    <property type="nucleotide sequence ID" value="NZ_JAVDUU010000004.1"/>
</dbReference>
<feature type="transmembrane region" description="Helical" evidence="1">
    <location>
        <begin position="37"/>
        <end position="61"/>
    </location>
</feature>